<dbReference type="GO" id="GO:0004523">
    <property type="term" value="F:RNA-DNA hybrid ribonuclease activity"/>
    <property type="evidence" value="ECO:0007669"/>
    <property type="project" value="UniProtKB-EC"/>
</dbReference>
<proteinExistence type="inferred from homology"/>
<evidence type="ECO:0000256" key="1">
    <source>
        <dbReference type="ARBA" id="ARBA00010879"/>
    </source>
</evidence>
<evidence type="ECO:0000259" key="3">
    <source>
        <dbReference type="PROSITE" id="PS50878"/>
    </source>
</evidence>
<dbReference type="PANTHER" id="PTHR33064">
    <property type="entry name" value="POL PROTEIN"/>
    <property type="match status" value="1"/>
</dbReference>
<dbReference type="SUPFAM" id="SSF56672">
    <property type="entry name" value="DNA/RNA polymerases"/>
    <property type="match status" value="1"/>
</dbReference>
<dbReference type="CDD" id="cd01647">
    <property type="entry name" value="RT_LTR"/>
    <property type="match status" value="1"/>
</dbReference>
<accession>A0AAV7SRL1</accession>
<sequence>MPCGLCNVLDPFQYFVNNVLRAFLDQFLVVYIDDILVFSQNLRDHVDHVRAVLKKMLENNLYVKLEKCAFHETEVEFFRFVLSENGVSMDPAKIQTILDWPSPKTVKEVQSFIGFANFYLWFIKEFSKKVVPITKLLRKGVPFHWSTDAEDSFEFLKRAFTTALILLHPNPEEPFFVEADASDQAIGGVLSQRHKETGQLHPVAFRSRKLTSPE</sequence>
<dbReference type="InterPro" id="IPR051320">
    <property type="entry name" value="Viral_Replic_Matur_Polypro"/>
</dbReference>
<dbReference type="Pfam" id="PF00078">
    <property type="entry name" value="RVT_1"/>
    <property type="match status" value="1"/>
</dbReference>
<protein>
    <recommendedName>
        <fullName evidence="2">ribonuclease H</fullName>
        <ecNumber evidence="2">3.1.26.4</ecNumber>
    </recommendedName>
</protein>
<name>A0AAV7SRL1_PLEWA</name>
<dbReference type="InterPro" id="IPR043502">
    <property type="entry name" value="DNA/RNA_pol_sf"/>
</dbReference>
<reference evidence="4" key="1">
    <citation type="journal article" date="2022" name="bioRxiv">
        <title>Sequencing and chromosome-scale assembly of the giantPleurodeles waltlgenome.</title>
        <authorList>
            <person name="Brown T."/>
            <person name="Elewa A."/>
            <person name="Iarovenko S."/>
            <person name="Subramanian E."/>
            <person name="Araus A.J."/>
            <person name="Petzold A."/>
            <person name="Susuki M."/>
            <person name="Suzuki K.-i.T."/>
            <person name="Hayashi T."/>
            <person name="Toyoda A."/>
            <person name="Oliveira C."/>
            <person name="Osipova E."/>
            <person name="Leigh N.D."/>
            <person name="Simon A."/>
            <person name="Yun M.H."/>
        </authorList>
    </citation>
    <scope>NUCLEOTIDE SEQUENCE</scope>
    <source>
        <strain evidence="4">20211129_DDA</strain>
        <tissue evidence="4">Liver</tissue>
    </source>
</reference>
<dbReference type="EMBL" id="JANPWB010000008">
    <property type="protein sequence ID" value="KAJ1166607.1"/>
    <property type="molecule type" value="Genomic_DNA"/>
</dbReference>
<organism evidence="4 5">
    <name type="scientific">Pleurodeles waltl</name>
    <name type="common">Iberian ribbed newt</name>
    <dbReference type="NCBI Taxonomy" id="8319"/>
    <lineage>
        <taxon>Eukaryota</taxon>
        <taxon>Metazoa</taxon>
        <taxon>Chordata</taxon>
        <taxon>Craniata</taxon>
        <taxon>Vertebrata</taxon>
        <taxon>Euteleostomi</taxon>
        <taxon>Amphibia</taxon>
        <taxon>Batrachia</taxon>
        <taxon>Caudata</taxon>
        <taxon>Salamandroidea</taxon>
        <taxon>Salamandridae</taxon>
        <taxon>Pleurodelinae</taxon>
        <taxon>Pleurodeles</taxon>
    </lineage>
</organism>
<dbReference type="InterPro" id="IPR000477">
    <property type="entry name" value="RT_dom"/>
</dbReference>
<dbReference type="PANTHER" id="PTHR33064:SF37">
    <property type="entry name" value="RIBONUCLEASE H"/>
    <property type="match status" value="1"/>
</dbReference>
<dbReference type="InterPro" id="IPR041577">
    <property type="entry name" value="RT_RNaseH_2"/>
</dbReference>
<dbReference type="FunFam" id="3.30.70.270:FF:000020">
    <property type="entry name" value="Transposon Tf2-6 polyprotein-like Protein"/>
    <property type="match status" value="1"/>
</dbReference>
<comment type="similarity">
    <text evidence="1">Belongs to the beta type-B retroviral polymerase family. HERV class-II K(HML-2) pol subfamily.</text>
</comment>
<comment type="caution">
    <text evidence="4">The sequence shown here is derived from an EMBL/GenBank/DDBJ whole genome shotgun (WGS) entry which is preliminary data.</text>
</comment>
<dbReference type="InterPro" id="IPR043128">
    <property type="entry name" value="Rev_trsase/Diguanyl_cyclase"/>
</dbReference>
<dbReference type="Gene3D" id="3.30.70.270">
    <property type="match status" value="2"/>
</dbReference>
<dbReference type="Pfam" id="PF17919">
    <property type="entry name" value="RT_RNaseH_2"/>
    <property type="match status" value="1"/>
</dbReference>
<evidence type="ECO:0000256" key="2">
    <source>
        <dbReference type="ARBA" id="ARBA00012180"/>
    </source>
</evidence>
<evidence type="ECO:0000313" key="4">
    <source>
        <dbReference type="EMBL" id="KAJ1166607.1"/>
    </source>
</evidence>
<dbReference type="AlphaFoldDB" id="A0AAV7SRL1"/>
<evidence type="ECO:0000313" key="5">
    <source>
        <dbReference type="Proteomes" id="UP001066276"/>
    </source>
</evidence>
<dbReference type="PROSITE" id="PS50878">
    <property type="entry name" value="RT_POL"/>
    <property type="match status" value="1"/>
</dbReference>
<dbReference type="Proteomes" id="UP001066276">
    <property type="component" value="Chromosome 4_2"/>
</dbReference>
<keyword evidence="5" id="KW-1185">Reference proteome</keyword>
<gene>
    <name evidence="4" type="ORF">NDU88_007006</name>
</gene>
<dbReference type="EC" id="3.1.26.4" evidence="2"/>
<feature type="domain" description="Reverse transcriptase" evidence="3">
    <location>
        <begin position="1"/>
        <end position="82"/>
    </location>
</feature>